<dbReference type="Gene3D" id="1.10.10.60">
    <property type="entry name" value="Homeodomain-like"/>
    <property type="match status" value="1"/>
</dbReference>
<dbReference type="GO" id="GO:0000981">
    <property type="term" value="F:DNA-binding transcription factor activity, RNA polymerase II-specific"/>
    <property type="evidence" value="ECO:0007669"/>
    <property type="project" value="TreeGrafter"/>
</dbReference>
<dbReference type="OMA" id="MMPTPKQ"/>
<organism evidence="6 7">
    <name type="scientific">Megaselia scalaris</name>
    <name type="common">Humpbacked fly</name>
    <name type="synonym">Phora scalaris</name>
    <dbReference type="NCBI Taxonomy" id="36166"/>
    <lineage>
        <taxon>Eukaryota</taxon>
        <taxon>Metazoa</taxon>
        <taxon>Ecdysozoa</taxon>
        <taxon>Arthropoda</taxon>
        <taxon>Hexapoda</taxon>
        <taxon>Insecta</taxon>
        <taxon>Pterygota</taxon>
        <taxon>Neoptera</taxon>
        <taxon>Endopterygota</taxon>
        <taxon>Diptera</taxon>
        <taxon>Brachycera</taxon>
        <taxon>Muscomorpha</taxon>
        <taxon>Platypezoidea</taxon>
        <taxon>Phoridae</taxon>
        <taxon>Megaseliini</taxon>
        <taxon>Megaselia</taxon>
    </lineage>
</organism>
<evidence type="ECO:0000256" key="1">
    <source>
        <dbReference type="ARBA" id="ARBA00004123"/>
    </source>
</evidence>
<dbReference type="EMBL" id="CAQQ02393259">
    <property type="status" value="NOT_ANNOTATED_CDS"/>
    <property type="molecule type" value="Genomic_DNA"/>
</dbReference>
<keyword evidence="7" id="KW-1185">Reference proteome</keyword>
<comment type="subcellular location">
    <subcellularLocation>
        <location evidence="1">Nucleus</location>
    </subcellularLocation>
</comment>
<evidence type="ECO:0000313" key="6">
    <source>
        <dbReference type="EnsemblMetazoa" id="MESCA002384-PA"/>
    </source>
</evidence>
<keyword evidence="3" id="KW-0371">Homeobox</keyword>
<reference evidence="6" key="2">
    <citation type="submission" date="2015-06" db="UniProtKB">
        <authorList>
            <consortium name="EnsemblMetazoa"/>
        </authorList>
    </citation>
    <scope>IDENTIFICATION</scope>
</reference>
<feature type="compositionally biased region" description="Basic and acidic residues" evidence="5">
    <location>
        <begin position="92"/>
        <end position="117"/>
    </location>
</feature>
<dbReference type="AlphaFoldDB" id="T1GG74"/>
<feature type="region of interest" description="Disordered" evidence="5">
    <location>
        <begin position="25"/>
        <end position="61"/>
    </location>
</feature>
<dbReference type="PANTHER" id="PTHR24339">
    <property type="entry name" value="HOMEOBOX PROTEIN EMX-RELATED"/>
    <property type="match status" value="1"/>
</dbReference>
<sequence>MPTPKQKIGFSIDSIVGNDAAAVNMNNNTANTTTSNTPQSSPNTTQTPSHHLLDSPKSESGRHDIQDIINRLHNSAANNNISLNLSAGSYSPERHTRLTPDEPVMHMKRERSPDSRHHNFQPSPPPRSVTPPPSQQSSPQQMPPQMQQHRPIMVPGMPPAGLIRPFPVQVPIVPPQHHPQNSSPDIKALPPYINAPPEMPPQIPPQHNPHLIAAAQFQMAAALQAGHVGGIPPHAAPFLANHPGVPRESYPLYPWLLSRHGRIFPHRFPGNFLLQPFRKPKRIRTAFSPSQLLKLEHAFESNQYVVGAERNSWPNR</sequence>
<dbReference type="InterPro" id="IPR050877">
    <property type="entry name" value="EMX-VAX-Noto_Homeobox_TFs"/>
</dbReference>
<feature type="region of interest" description="Disordered" evidence="5">
    <location>
        <begin position="85"/>
        <end position="152"/>
    </location>
</feature>
<dbReference type="PANTHER" id="PTHR24339:SF28">
    <property type="entry name" value="E5-RELATED"/>
    <property type="match status" value="1"/>
</dbReference>
<dbReference type="HOGENOM" id="CLU_880793_0_0_1"/>
<evidence type="ECO:0000256" key="2">
    <source>
        <dbReference type="ARBA" id="ARBA00023125"/>
    </source>
</evidence>
<keyword evidence="4" id="KW-0539">Nucleus</keyword>
<name>T1GG74_MEGSC</name>
<dbReference type="GO" id="GO:0007420">
    <property type="term" value="P:brain development"/>
    <property type="evidence" value="ECO:0007669"/>
    <property type="project" value="TreeGrafter"/>
</dbReference>
<dbReference type="Proteomes" id="UP000015102">
    <property type="component" value="Unassembled WGS sequence"/>
</dbReference>
<dbReference type="EnsemblMetazoa" id="MESCA002384-RA">
    <property type="protein sequence ID" value="MESCA002384-PA"/>
    <property type="gene ID" value="MESCA002384"/>
</dbReference>
<feature type="compositionally biased region" description="Basic and acidic residues" evidence="5">
    <location>
        <begin position="51"/>
        <end position="61"/>
    </location>
</feature>
<dbReference type="SUPFAM" id="SSF46689">
    <property type="entry name" value="Homeodomain-like"/>
    <property type="match status" value="1"/>
</dbReference>
<dbReference type="STRING" id="36166.T1GG74"/>
<accession>T1GG74</accession>
<proteinExistence type="predicted"/>
<evidence type="ECO:0000256" key="3">
    <source>
        <dbReference type="ARBA" id="ARBA00023155"/>
    </source>
</evidence>
<feature type="compositionally biased region" description="Low complexity" evidence="5">
    <location>
        <begin position="135"/>
        <end position="151"/>
    </location>
</feature>
<evidence type="ECO:0000313" key="7">
    <source>
        <dbReference type="Proteomes" id="UP000015102"/>
    </source>
</evidence>
<dbReference type="GO" id="GO:0005634">
    <property type="term" value="C:nucleus"/>
    <property type="evidence" value="ECO:0007669"/>
    <property type="project" value="UniProtKB-SubCell"/>
</dbReference>
<dbReference type="GO" id="GO:0000978">
    <property type="term" value="F:RNA polymerase II cis-regulatory region sequence-specific DNA binding"/>
    <property type="evidence" value="ECO:0007669"/>
    <property type="project" value="TreeGrafter"/>
</dbReference>
<protein>
    <recommendedName>
        <fullName evidence="8">Homeobox domain-containing protein</fullName>
    </recommendedName>
</protein>
<feature type="compositionally biased region" description="Low complexity" evidence="5">
    <location>
        <begin position="26"/>
        <end position="49"/>
    </location>
</feature>
<dbReference type="GO" id="GO:0030182">
    <property type="term" value="P:neuron differentiation"/>
    <property type="evidence" value="ECO:0007669"/>
    <property type="project" value="TreeGrafter"/>
</dbReference>
<dbReference type="InterPro" id="IPR009057">
    <property type="entry name" value="Homeodomain-like_sf"/>
</dbReference>
<evidence type="ECO:0000256" key="4">
    <source>
        <dbReference type="ARBA" id="ARBA00023242"/>
    </source>
</evidence>
<keyword evidence="2" id="KW-0238">DNA-binding</keyword>
<reference evidence="7" key="1">
    <citation type="submission" date="2013-02" db="EMBL/GenBank/DDBJ databases">
        <authorList>
            <person name="Hughes D."/>
        </authorList>
    </citation>
    <scope>NUCLEOTIDE SEQUENCE</scope>
    <source>
        <strain>Durham</strain>
        <strain evidence="7">NC isolate 2 -- Noor lab</strain>
    </source>
</reference>
<evidence type="ECO:0000256" key="5">
    <source>
        <dbReference type="SAM" id="MobiDB-lite"/>
    </source>
</evidence>
<feature type="compositionally biased region" description="Pro residues" evidence="5">
    <location>
        <begin position="122"/>
        <end position="134"/>
    </location>
</feature>
<evidence type="ECO:0008006" key="8">
    <source>
        <dbReference type="Google" id="ProtNLM"/>
    </source>
</evidence>